<comment type="caution">
    <text evidence="8">The sequence shown here is derived from an EMBL/GenBank/DDBJ whole genome shotgun (WGS) entry which is preliminary data.</text>
</comment>
<name>A0ABT3SMX4_9MYCO</name>
<dbReference type="InterPro" id="IPR012132">
    <property type="entry name" value="GMC_OxRdtase"/>
</dbReference>
<keyword evidence="3 5" id="KW-0285">Flavoprotein</keyword>
<evidence type="ECO:0000256" key="1">
    <source>
        <dbReference type="ARBA" id="ARBA00001974"/>
    </source>
</evidence>
<feature type="domain" description="Glucose-methanol-choline oxidoreductase N-terminal" evidence="7">
    <location>
        <begin position="256"/>
        <end position="270"/>
    </location>
</feature>
<dbReference type="PANTHER" id="PTHR11552:SF147">
    <property type="entry name" value="CHOLINE DEHYDROGENASE, MITOCHONDRIAL"/>
    <property type="match status" value="1"/>
</dbReference>
<keyword evidence="4 5" id="KW-0274">FAD</keyword>
<dbReference type="Gene3D" id="3.50.50.60">
    <property type="entry name" value="FAD/NAD(P)-binding domain"/>
    <property type="match status" value="1"/>
</dbReference>
<dbReference type="PROSITE" id="PS51257">
    <property type="entry name" value="PROKAR_LIPOPROTEIN"/>
    <property type="match status" value="1"/>
</dbReference>
<dbReference type="PROSITE" id="PS00623">
    <property type="entry name" value="GMC_OXRED_1"/>
    <property type="match status" value="1"/>
</dbReference>
<dbReference type="InterPro" id="IPR000172">
    <property type="entry name" value="GMC_OxRdtase_N"/>
</dbReference>
<evidence type="ECO:0000256" key="3">
    <source>
        <dbReference type="ARBA" id="ARBA00022630"/>
    </source>
</evidence>
<evidence type="ECO:0000313" key="9">
    <source>
        <dbReference type="Proteomes" id="UP001300745"/>
    </source>
</evidence>
<reference evidence="8 9" key="1">
    <citation type="submission" date="2022-11" db="EMBL/GenBank/DDBJ databases">
        <title>Mycobacterium sp. nov.</title>
        <authorList>
            <person name="Papic B."/>
            <person name="Spicic S."/>
            <person name="Duvnjak S."/>
        </authorList>
    </citation>
    <scope>NUCLEOTIDE SEQUENCE [LARGE SCALE GENOMIC DNA]</scope>
    <source>
        <strain evidence="8 9">CVI_P4</strain>
    </source>
</reference>
<gene>
    <name evidence="8" type="ORF">ORI27_26045</name>
</gene>
<dbReference type="EMBL" id="JAPJDO010000034">
    <property type="protein sequence ID" value="MCX2940162.1"/>
    <property type="molecule type" value="Genomic_DNA"/>
</dbReference>
<feature type="domain" description="Glucose-methanol-choline oxidoreductase N-terminal" evidence="6">
    <location>
        <begin position="84"/>
        <end position="107"/>
    </location>
</feature>
<sequence length="551" mass="59842">MARGDRTEWDYIIVGGGSAGCVLANRLSAVTANRVLLLEAGGWDRSPMIRIPAGLARMPRRFDWEYIGAPDPSRNHRSDTWAAGKVLGGGSSINMMMWVRGDRSDFDGWRDRGCPGWGYEDVLPYFERAETFAGGPSPCRGDSGPIGVTRVATRLEVVDDFIAAAQEAGHTMNVDYNGERQQGVSVGQVSQRKGLRSNTARGYLAPARRRPNLTIRTGAVVTRLLFDGSRAVGVEYRHAGTEHRAGASAEVIISAGSLVTPKLLMLSGIGPTEHLREHGIDVRVDLPTVGTNLQEHAYAMLRYRTTAGTLREELSPLRAVKHALDFVVRRKGAITMAGGAAVVFSQLSGQYPTESELILMPAGMGWDTEGDEPVHSIHDVKILPHRFMLYPSFVHPTGRGTVRLASTDPEATPLIEHELVSSPDMTALIAACRQAREIMQTSVMKARHVVEELPGDTVQTDEEWTKFLRGNAFRPFHPVGTCRMGSDDNAVVDPDLRVRGVDGLRVVDASVFPTVTSGNTNAPVIMVAERAADLILNTPAQPTKDLSAQAP</sequence>
<dbReference type="SUPFAM" id="SSF51905">
    <property type="entry name" value="FAD/NAD(P)-binding domain"/>
    <property type="match status" value="1"/>
</dbReference>
<keyword evidence="9" id="KW-1185">Reference proteome</keyword>
<organism evidence="8 9">
    <name type="scientific">Mycobacterium pinniadriaticum</name>
    <dbReference type="NCBI Taxonomy" id="2994102"/>
    <lineage>
        <taxon>Bacteria</taxon>
        <taxon>Bacillati</taxon>
        <taxon>Actinomycetota</taxon>
        <taxon>Actinomycetes</taxon>
        <taxon>Mycobacteriales</taxon>
        <taxon>Mycobacteriaceae</taxon>
        <taxon>Mycobacterium</taxon>
    </lineage>
</organism>
<dbReference type="Pfam" id="PF05199">
    <property type="entry name" value="GMC_oxred_C"/>
    <property type="match status" value="1"/>
</dbReference>
<dbReference type="Gene3D" id="3.30.560.10">
    <property type="entry name" value="Glucose Oxidase, domain 3"/>
    <property type="match status" value="1"/>
</dbReference>
<comment type="similarity">
    <text evidence="2 5">Belongs to the GMC oxidoreductase family.</text>
</comment>
<evidence type="ECO:0000259" key="6">
    <source>
        <dbReference type="PROSITE" id="PS00623"/>
    </source>
</evidence>
<dbReference type="SUPFAM" id="SSF54373">
    <property type="entry name" value="FAD-linked reductases, C-terminal domain"/>
    <property type="match status" value="1"/>
</dbReference>
<evidence type="ECO:0000256" key="5">
    <source>
        <dbReference type="RuleBase" id="RU003968"/>
    </source>
</evidence>
<dbReference type="InterPro" id="IPR007867">
    <property type="entry name" value="GMC_OxRtase_C"/>
</dbReference>
<dbReference type="PANTHER" id="PTHR11552">
    <property type="entry name" value="GLUCOSE-METHANOL-CHOLINE GMC OXIDOREDUCTASE"/>
    <property type="match status" value="1"/>
</dbReference>
<dbReference type="Proteomes" id="UP001300745">
    <property type="component" value="Unassembled WGS sequence"/>
</dbReference>
<proteinExistence type="inferred from homology"/>
<dbReference type="InterPro" id="IPR036188">
    <property type="entry name" value="FAD/NAD-bd_sf"/>
</dbReference>
<evidence type="ECO:0000259" key="7">
    <source>
        <dbReference type="PROSITE" id="PS00624"/>
    </source>
</evidence>
<dbReference type="PROSITE" id="PS00624">
    <property type="entry name" value="GMC_OXRED_2"/>
    <property type="match status" value="1"/>
</dbReference>
<dbReference type="Pfam" id="PF00732">
    <property type="entry name" value="GMC_oxred_N"/>
    <property type="match status" value="1"/>
</dbReference>
<accession>A0ABT3SMX4</accession>
<evidence type="ECO:0000256" key="4">
    <source>
        <dbReference type="ARBA" id="ARBA00022827"/>
    </source>
</evidence>
<protein>
    <submittedName>
        <fullName evidence="8">GMC family oxidoreductase N-terminal domain-containing protein</fullName>
    </submittedName>
</protein>
<dbReference type="PIRSF" id="PIRSF000137">
    <property type="entry name" value="Alcohol_oxidase"/>
    <property type="match status" value="1"/>
</dbReference>
<evidence type="ECO:0000256" key="2">
    <source>
        <dbReference type="ARBA" id="ARBA00010790"/>
    </source>
</evidence>
<evidence type="ECO:0000313" key="8">
    <source>
        <dbReference type="EMBL" id="MCX2940162.1"/>
    </source>
</evidence>
<dbReference type="RefSeq" id="WP_265999981.1">
    <property type="nucleotide sequence ID" value="NZ_JAPJDN010000034.1"/>
</dbReference>
<comment type="cofactor">
    <cofactor evidence="1">
        <name>FAD</name>
        <dbReference type="ChEBI" id="CHEBI:57692"/>
    </cofactor>
</comment>